<reference evidence="2" key="1">
    <citation type="submission" date="2022-04" db="EMBL/GenBank/DDBJ databases">
        <title>Halocatena sp. nov., isolated from a salt lake.</title>
        <authorList>
            <person name="Cui H.-L."/>
        </authorList>
    </citation>
    <scope>NUCLEOTIDE SEQUENCE</scope>
    <source>
        <strain evidence="2">AD-1</strain>
    </source>
</reference>
<evidence type="ECO:0000259" key="1">
    <source>
        <dbReference type="Pfam" id="PF24035"/>
    </source>
</evidence>
<dbReference type="AlphaFoldDB" id="A0A8U0A3X1"/>
<dbReference type="RefSeq" id="WP_247994375.1">
    <property type="nucleotide sequence ID" value="NZ_CP096019.1"/>
</dbReference>
<proteinExistence type="predicted"/>
<dbReference type="Proteomes" id="UP000831768">
    <property type="component" value="Chromosome"/>
</dbReference>
<organism evidence="2 3">
    <name type="scientific">Halocatena salina</name>
    <dbReference type="NCBI Taxonomy" id="2934340"/>
    <lineage>
        <taxon>Archaea</taxon>
        <taxon>Methanobacteriati</taxon>
        <taxon>Methanobacteriota</taxon>
        <taxon>Stenosarchaea group</taxon>
        <taxon>Halobacteria</taxon>
        <taxon>Halobacteriales</taxon>
        <taxon>Natronomonadaceae</taxon>
        <taxon>Halocatena</taxon>
    </lineage>
</organism>
<name>A0A8U0A3X1_9EURY</name>
<feature type="domain" description="DUF7344" evidence="1">
    <location>
        <begin position="22"/>
        <end position="100"/>
    </location>
</feature>
<protein>
    <recommendedName>
        <fullName evidence="1">DUF7344 domain-containing protein</fullName>
    </recommendedName>
</protein>
<evidence type="ECO:0000313" key="2">
    <source>
        <dbReference type="EMBL" id="UPM43714.1"/>
    </source>
</evidence>
<dbReference type="Pfam" id="PF24035">
    <property type="entry name" value="DUF7344"/>
    <property type="match status" value="1"/>
</dbReference>
<dbReference type="GeneID" id="71927283"/>
<sequence>MAVDSPSTTDAGQRLPETVIEELLAEPYRRTVLQSLRAADGEITVRQLATRVVARERSVRPEAVPARKRERAQERLYEHHLPKLTATDVIQYNSRNASVELGEAADQLLDRV</sequence>
<dbReference type="KEGG" id="haad:MW046_04510"/>
<keyword evidence="3" id="KW-1185">Reference proteome</keyword>
<evidence type="ECO:0000313" key="3">
    <source>
        <dbReference type="Proteomes" id="UP000831768"/>
    </source>
</evidence>
<accession>A0A8U0A3X1</accession>
<dbReference type="EMBL" id="CP096019">
    <property type="protein sequence ID" value="UPM43714.1"/>
    <property type="molecule type" value="Genomic_DNA"/>
</dbReference>
<gene>
    <name evidence="2" type="ORF">MW046_04510</name>
</gene>
<dbReference type="InterPro" id="IPR055768">
    <property type="entry name" value="DUF7344"/>
</dbReference>